<dbReference type="InterPro" id="IPR036869">
    <property type="entry name" value="J_dom_sf"/>
</dbReference>
<proteinExistence type="predicted"/>
<dbReference type="PROSITE" id="PS50076">
    <property type="entry name" value="DNAJ_2"/>
    <property type="match status" value="1"/>
</dbReference>
<evidence type="ECO:0000313" key="4">
    <source>
        <dbReference type="EMBL" id="QLH82505.1"/>
    </source>
</evidence>
<evidence type="ECO:0000256" key="1">
    <source>
        <dbReference type="SAM" id="MobiDB-lite"/>
    </source>
</evidence>
<dbReference type="KEGG" id="hpel:HZS54_12865"/>
<organism evidence="4 5">
    <name type="scientific">Halosimplex pelagicum</name>
    <dbReference type="NCBI Taxonomy" id="869886"/>
    <lineage>
        <taxon>Archaea</taxon>
        <taxon>Methanobacteriati</taxon>
        <taxon>Methanobacteriota</taxon>
        <taxon>Stenosarchaea group</taxon>
        <taxon>Halobacteria</taxon>
        <taxon>Halobacteriales</taxon>
        <taxon>Haloarculaceae</taxon>
        <taxon>Halosimplex</taxon>
    </lineage>
</organism>
<dbReference type="Proteomes" id="UP000509346">
    <property type="component" value="Chromosome"/>
</dbReference>
<evidence type="ECO:0000313" key="3">
    <source>
        <dbReference type="EMBL" id="QLH82449.1"/>
    </source>
</evidence>
<feature type="compositionally biased region" description="Basic and acidic residues" evidence="1">
    <location>
        <begin position="15"/>
        <end position="34"/>
    </location>
</feature>
<dbReference type="KEGG" id="hpel:HZS54_13170"/>
<name>A0A7D5PBH9_9EURY</name>
<evidence type="ECO:0000259" key="2">
    <source>
        <dbReference type="PROSITE" id="PS50076"/>
    </source>
</evidence>
<keyword evidence="5" id="KW-1185">Reference proteome</keyword>
<dbReference type="EMBL" id="CP058909">
    <property type="protein sequence ID" value="QLH82449.1"/>
    <property type="molecule type" value="Genomic_DNA"/>
</dbReference>
<dbReference type="SUPFAM" id="SSF46565">
    <property type="entry name" value="Chaperone J-domain"/>
    <property type="match status" value="1"/>
</dbReference>
<dbReference type="InterPro" id="IPR001623">
    <property type="entry name" value="DnaJ_domain"/>
</dbReference>
<dbReference type="GeneID" id="56083557"/>
<protein>
    <submittedName>
        <fullName evidence="4">J domain-containing protein</fullName>
    </submittedName>
</protein>
<feature type="domain" description="J" evidence="2">
    <location>
        <begin position="161"/>
        <end position="212"/>
    </location>
</feature>
<gene>
    <name evidence="3" type="ORF">HZS54_12865</name>
    <name evidence="4" type="ORF">HZS54_13170</name>
</gene>
<evidence type="ECO:0000313" key="5">
    <source>
        <dbReference type="Proteomes" id="UP000509346"/>
    </source>
</evidence>
<reference evidence="4 5" key="1">
    <citation type="submission" date="2020-07" db="EMBL/GenBank/DDBJ databases">
        <title>Halosimplex litoreum sp. nov. and Halosimplex rubrum sp. nov., isolated from different salt environments.</title>
        <authorList>
            <person name="Cui H."/>
        </authorList>
    </citation>
    <scope>NUCLEOTIDE SEQUENCE [LARGE SCALE GENOMIC DNA]</scope>
    <source>
        <strain evidence="4 5">R2</strain>
    </source>
</reference>
<dbReference type="RefSeq" id="WP_179917600.1">
    <property type="nucleotide sequence ID" value="NZ_CP058909.1"/>
</dbReference>
<dbReference type="OrthoDB" id="11397at2157"/>
<dbReference type="AlphaFoldDB" id="A0A7D5PBH9"/>
<feature type="region of interest" description="Disordered" evidence="1">
    <location>
        <begin position="1"/>
        <end position="34"/>
    </location>
</feature>
<sequence length="212" mass="23544">MSEQMSRIDWPAGYDRTDPEDREPYDGDLSPTRKESFKSIVDELERWGATSIDIETASDHYVDRPNIPHQHDKPDDVGVVVRFRHEDEAADEPLAYACDHWETQRENARAIALYVRRMRLAEKCQIATGQSTAATARLPGGDEDDDVIVAGTSEPELDVERAAELLGVAPDAPDRVVETAFQEAIKDGHPDQGGDASMSRLKEAREVLTDAG</sequence>
<dbReference type="EMBL" id="CP058909">
    <property type="protein sequence ID" value="QLH82505.1"/>
    <property type="molecule type" value="Genomic_DNA"/>
</dbReference>
<accession>A0A7D5PBH9</accession>
<dbReference type="Gene3D" id="1.10.287.110">
    <property type="entry name" value="DnaJ domain"/>
    <property type="match status" value="1"/>
</dbReference>